<evidence type="ECO:0000313" key="1">
    <source>
        <dbReference type="EMBL" id="GAA3731367.1"/>
    </source>
</evidence>
<dbReference type="EMBL" id="BAABCK010000066">
    <property type="protein sequence ID" value="GAA3731367.1"/>
    <property type="molecule type" value="Genomic_DNA"/>
</dbReference>
<reference evidence="2" key="1">
    <citation type="journal article" date="2019" name="Int. J. Syst. Evol. Microbiol.">
        <title>The Global Catalogue of Microorganisms (GCM) 10K type strain sequencing project: providing services to taxonomists for standard genome sequencing and annotation.</title>
        <authorList>
            <consortium name="The Broad Institute Genomics Platform"/>
            <consortium name="The Broad Institute Genome Sequencing Center for Infectious Disease"/>
            <person name="Wu L."/>
            <person name="Ma J."/>
        </authorList>
    </citation>
    <scope>NUCLEOTIDE SEQUENCE [LARGE SCALE GENOMIC DNA]</scope>
    <source>
        <strain evidence="2">JCM 16981</strain>
    </source>
</reference>
<sequence>MIHYNLVNEYFNDIELPKSMTEVVGASYELEGKELDFITEANNFLEHEPVFGSYQKKDAHCLGTCLINLTRTGLYFLLEDEIMVVHRSILKEGKGEADWEISHFHFTEIQELDHEVMDGLAESKYESGALFLRVLNEKGAVRNHTFRNMNPSHFQCFEDFHVAIKNNRTISK</sequence>
<name>A0ABP7F4W7_9STAP</name>
<organism evidence="1 2">
    <name type="scientific">Salinicoccus jeotgali</name>
    <dbReference type="NCBI Taxonomy" id="381634"/>
    <lineage>
        <taxon>Bacteria</taxon>
        <taxon>Bacillati</taxon>
        <taxon>Bacillota</taxon>
        <taxon>Bacilli</taxon>
        <taxon>Bacillales</taxon>
        <taxon>Staphylococcaceae</taxon>
        <taxon>Salinicoccus</taxon>
    </lineage>
</organism>
<gene>
    <name evidence="1" type="ORF">GCM10022378_19540</name>
</gene>
<dbReference type="RefSeq" id="WP_344703926.1">
    <property type="nucleotide sequence ID" value="NZ_BAABCK010000066.1"/>
</dbReference>
<proteinExistence type="predicted"/>
<evidence type="ECO:0000313" key="2">
    <source>
        <dbReference type="Proteomes" id="UP001500920"/>
    </source>
</evidence>
<dbReference type="Proteomes" id="UP001500920">
    <property type="component" value="Unassembled WGS sequence"/>
</dbReference>
<comment type="caution">
    <text evidence="1">The sequence shown here is derived from an EMBL/GenBank/DDBJ whole genome shotgun (WGS) entry which is preliminary data.</text>
</comment>
<protein>
    <submittedName>
        <fullName evidence="1">Uncharacterized protein</fullName>
    </submittedName>
</protein>
<accession>A0ABP7F4W7</accession>
<keyword evidence="2" id="KW-1185">Reference proteome</keyword>